<organism evidence="1 2">
    <name type="scientific">Sphaerodactylus townsendi</name>
    <dbReference type="NCBI Taxonomy" id="933632"/>
    <lineage>
        <taxon>Eukaryota</taxon>
        <taxon>Metazoa</taxon>
        <taxon>Chordata</taxon>
        <taxon>Craniata</taxon>
        <taxon>Vertebrata</taxon>
        <taxon>Euteleostomi</taxon>
        <taxon>Lepidosauria</taxon>
        <taxon>Squamata</taxon>
        <taxon>Bifurcata</taxon>
        <taxon>Gekkota</taxon>
        <taxon>Sphaerodactylidae</taxon>
        <taxon>Sphaerodactylus</taxon>
    </lineage>
</organism>
<reference evidence="1" key="1">
    <citation type="submission" date="2021-08" db="EMBL/GenBank/DDBJ databases">
        <title>The first chromosome-level gecko genome reveals the dynamic sex chromosomes of Neotropical dwarf geckos (Sphaerodactylidae: Sphaerodactylus).</title>
        <authorList>
            <person name="Pinto B.J."/>
            <person name="Keating S.E."/>
            <person name="Gamble T."/>
        </authorList>
    </citation>
    <scope>NUCLEOTIDE SEQUENCE</scope>
    <source>
        <strain evidence="1">TG3544</strain>
    </source>
</reference>
<evidence type="ECO:0000313" key="2">
    <source>
        <dbReference type="Proteomes" id="UP000827872"/>
    </source>
</evidence>
<name>A0ACB8FGS3_9SAUR</name>
<dbReference type="Proteomes" id="UP000827872">
    <property type="component" value="Linkage Group LG04"/>
</dbReference>
<comment type="caution">
    <text evidence="1">The sequence shown here is derived from an EMBL/GenBank/DDBJ whole genome shotgun (WGS) entry which is preliminary data.</text>
</comment>
<keyword evidence="2" id="KW-1185">Reference proteome</keyword>
<protein>
    <submittedName>
        <fullName evidence="1">Uncharacterized protein</fullName>
    </submittedName>
</protein>
<accession>A0ACB8FGS3</accession>
<sequence length="472" mass="51487">MGHSGSFTVVPKVKPQFVKAVVRAMDTITDYMKKKYRVDVTEFTLAGVGLGGWISWLTAAVDKRVKAIAPVAMDFLNFTESFKHHYRAYCGWSYMLRPFVEMNITQELDNPRFQELASHVDPLEYNERYENVTKYIIVLSGDEFFPPDNSRYYFSQLEGVKLLLIMANKDYGNLHNKTPTPQLIETIASFYLRMVIKNYSPPKISWKIEMGSPGWLGKREISPSPSSQAASRENAGCSPSRSPREAKLLAALHRSSFLAGWEEEISSSPSSQAASARETRGAPSCSLGEGAAGWGSFSLASKLPSWLGKRGDLFPIQPGSLPRETRFHPAAFEKGALAGALLHGVHLASWLGKREISPSSQAACGNGAPILQQELLPLQGAGRAGRGVPGGLAAGEVPASRAGGEARHGLIRPSAGERCPPLQGAGRRKRPSGVIFAAAGEGSSRKEQGGRKKLPALDIRPYWRRFACKEQG</sequence>
<proteinExistence type="predicted"/>
<dbReference type="EMBL" id="CM037617">
    <property type="protein sequence ID" value="KAH8004284.1"/>
    <property type="molecule type" value="Genomic_DNA"/>
</dbReference>
<evidence type="ECO:0000313" key="1">
    <source>
        <dbReference type="EMBL" id="KAH8004284.1"/>
    </source>
</evidence>
<gene>
    <name evidence="1" type="ORF">K3G42_006887</name>
</gene>